<dbReference type="Pfam" id="PF03703">
    <property type="entry name" value="bPH_2"/>
    <property type="match status" value="1"/>
</dbReference>
<comment type="caution">
    <text evidence="2">The sequence shown here is derived from an EMBL/GenBank/DDBJ whole genome shotgun (WGS) entry which is preliminary data.</text>
</comment>
<accession>A0A5R9C443</accession>
<dbReference type="OrthoDB" id="2410059at2"/>
<evidence type="ECO:0000313" key="3">
    <source>
        <dbReference type="Proteomes" id="UP000307201"/>
    </source>
</evidence>
<evidence type="ECO:0000313" key="2">
    <source>
        <dbReference type="EMBL" id="TLQ07608.1"/>
    </source>
</evidence>
<organism evidence="2 3">
    <name type="scientific">Marinilactibacillus psychrotolerans</name>
    <dbReference type="NCBI Taxonomy" id="191770"/>
    <lineage>
        <taxon>Bacteria</taxon>
        <taxon>Bacillati</taxon>
        <taxon>Bacillota</taxon>
        <taxon>Bacilli</taxon>
        <taxon>Lactobacillales</taxon>
        <taxon>Carnobacteriaceae</taxon>
        <taxon>Marinilactibacillus</taxon>
    </lineage>
</organism>
<dbReference type="InterPro" id="IPR005182">
    <property type="entry name" value="YdbS-like_PH"/>
</dbReference>
<evidence type="ECO:0000259" key="1">
    <source>
        <dbReference type="Pfam" id="PF03703"/>
    </source>
</evidence>
<protein>
    <recommendedName>
        <fullName evidence="1">YdbS-like PH domain-containing protein</fullName>
    </recommendedName>
</protein>
<dbReference type="PANTHER" id="PTHR37938:SF1">
    <property type="entry name" value="BLL0215 PROTEIN"/>
    <property type="match status" value="1"/>
</dbReference>
<gene>
    <name evidence="2" type="ORF">FEZ48_06400</name>
</gene>
<dbReference type="Proteomes" id="UP000307201">
    <property type="component" value="Unassembled WGS sequence"/>
</dbReference>
<name>A0A5R9C443_9LACT</name>
<proteinExistence type="predicted"/>
<dbReference type="AlphaFoldDB" id="A0A5R9C443"/>
<sequence length="170" mass="19490">MKFCPDCGNNIEGMKFCNECGYKVNSDVAVKKQEPTQKVDTNNSEQELLKFSTYMFGLENQKAKVGGKFDLSIPQFNYTVTTERLIIEKQGVVSKNRDDVELYKIKDINVKQGLKEKMMKVGDIEIISIDKSDPVVTLKRIHNPLDVKETLRSAVRESKKDMKVSYREDL</sequence>
<reference evidence="2 3" key="1">
    <citation type="submission" date="2019-05" db="EMBL/GenBank/DDBJ databases">
        <title>The metagenome of a microbial culture collection derived from dairy environment covers the genomic content of the human microbiome.</title>
        <authorList>
            <person name="Roder T."/>
            <person name="Wuthrich D."/>
            <person name="Sattari Z."/>
            <person name="Von Ah U."/>
            <person name="Bar C."/>
            <person name="Ronchi F."/>
            <person name="Macpherson A.J."/>
            <person name="Ganal-Vonarburg S.C."/>
            <person name="Bruggmann R."/>
            <person name="Vergeres G."/>
        </authorList>
    </citation>
    <scope>NUCLEOTIDE SEQUENCE [LARGE SCALE GENOMIC DNA]</scope>
    <source>
        <strain evidence="2 3">FAM 24235</strain>
    </source>
</reference>
<feature type="domain" description="YdbS-like PH" evidence="1">
    <location>
        <begin position="76"/>
        <end position="150"/>
    </location>
</feature>
<dbReference type="RefSeq" id="WP_138471732.1">
    <property type="nucleotide sequence ID" value="NZ_VBTE01000015.1"/>
</dbReference>
<dbReference type="PANTHER" id="PTHR37938">
    <property type="entry name" value="BLL0215 PROTEIN"/>
    <property type="match status" value="1"/>
</dbReference>
<dbReference type="EMBL" id="VBTE01000015">
    <property type="protein sequence ID" value="TLQ07608.1"/>
    <property type="molecule type" value="Genomic_DNA"/>
</dbReference>